<evidence type="ECO:0000313" key="8">
    <source>
        <dbReference type="EMBL" id="MDQ0215577.1"/>
    </source>
</evidence>
<feature type="binding site" evidence="6">
    <location>
        <begin position="90"/>
        <end position="93"/>
    </location>
    <ligand>
        <name>(6R)-10-formyltetrahydrofolate</name>
        <dbReference type="ChEBI" id="CHEBI:195366"/>
    </ligand>
</feature>
<dbReference type="RefSeq" id="WP_307257575.1">
    <property type="nucleotide sequence ID" value="NZ_JAUSUC010000022.1"/>
</dbReference>
<dbReference type="InterPro" id="IPR002376">
    <property type="entry name" value="Formyl_transf_N"/>
</dbReference>
<dbReference type="GO" id="GO:0005829">
    <property type="term" value="C:cytosol"/>
    <property type="evidence" value="ECO:0007669"/>
    <property type="project" value="TreeGrafter"/>
</dbReference>
<keyword evidence="9" id="KW-1185">Reference proteome</keyword>
<feature type="site" description="Raises pKa of active site His" evidence="6">
    <location>
        <position position="145"/>
    </location>
</feature>
<comment type="pathway">
    <text evidence="1 6">Purine metabolism; IMP biosynthesis via de novo pathway; N(2)-formyl-N(1)-(5-phospho-D-ribosyl)glycinamide from N(1)-(5-phospho-D-ribosyl)glycinamide (10-formyl THF route): step 1/1.</text>
</comment>
<dbReference type="GO" id="GO:0006189">
    <property type="term" value="P:'de novo' IMP biosynthetic process"/>
    <property type="evidence" value="ECO:0007669"/>
    <property type="project" value="UniProtKB-UniRule"/>
</dbReference>
<comment type="similarity">
    <text evidence="4 6">Belongs to the GART family.</text>
</comment>
<dbReference type="Gene3D" id="3.40.50.170">
    <property type="entry name" value="Formyl transferase, N-terminal domain"/>
    <property type="match status" value="1"/>
</dbReference>
<feature type="active site" description="Proton donor" evidence="6">
    <location>
        <position position="109"/>
    </location>
</feature>
<dbReference type="SUPFAM" id="SSF53328">
    <property type="entry name" value="Formyltransferase"/>
    <property type="match status" value="1"/>
</dbReference>
<dbReference type="FunFam" id="3.40.50.170:FF:000007">
    <property type="entry name" value="Phosphoribosylglycinamide formyltransferase"/>
    <property type="match status" value="1"/>
</dbReference>
<dbReference type="PANTHER" id="PTHR43369">
    <property type="entry name" value="PHOSPHORIBOSYLGLYCINAMIDE FORMYLTRANSFERASE"/>
    <property type="match status" value="1"/>
</dbReference>
<dbReference type="HAMAP" id="MF_01930">
    <property type="entry name" value="PurN"/>
    <property type="match status" value="1"/>
</dbReference>
<dbReference type="EMBL" id="JAUSUC010000022">
    <property type="protein sequence ID" value="MDQ0215577.1"/>
    <property type="molecule type" value="Genomic_DNA"/>
</dbReference>
<gene>
    <name evidence="6" type="primary">purN</name>
    <name evidence="8" type="ORF">J2S13_001995</name>
</gene>
<feature type="binding site" evidence="6">
    <location>
        <begin position="12"/>
        <end position="14"/>
    </location>
    <ligand>
        <name>N(1)-(5-phospho-beta-D-ribosyl)glycinamide</name>
        <dbReference type="ChEBI" id="CHEBI:143788"/>
    </ligand>
</feature>
<evidence type="ECO:0000256" key="6">
    <source>
        <dbReference type="HAMAP-Rule" id="MF_01930"/>
    </source>
</evidence>
<dbReference type="Pfam" id="PF00551">
    <property type="entry name" value="Formyl_trans_N"/>
    <property type="match status" value="1"/>
</dbReference>
<dbReference type="AlphaFoldDB" id="A0AAJ1T1Q4"/>
<feature type="binding site" evidence="6">
    <location>
        <position position="65"/>
    </location>
    <ligand>
        <name>(6R)-10-formyltetrahydrofolate</name>
        <dbReference type="ChEBI" id="CHEBI:195366"/>
    </ligand>
</feature>
<dbReference type="PROSITE" id="PS00373">
    <property type="entry name" value="GART"/>
    <property type="match status" value="1"/>
</dbReference>
<dbReference type="InterPro" id="IPR004607">
    <property type="entry name" value="GART"/>
</dbReference>
<evidence type="ECO:0000256" key="1">
    <source>
        <dbReference type="ARBA" id="ARBA00005054"/>
    </source>
</evidence>
<evidence type="ECO:0000256" key="5">
    <source>
        <dbReference type="ARBA" id="ARBA00047664"/>
    </source>
</evidence>
<feature type="domain" description="Formyl transferase N-terminal" evidence="7">
    <location>
        <begin position="2"/>
        <end position="182"/>
    </location>
</feature>
<accession>A0AAJ1T1Q4</accession>
<keyword evidence="2 6" id="KW-0808">Transferase</keyword>
<protein>
    <recommendedName>
        <fullName evidence="6">Phosphoribosylglycinamide formyltransferase</fullName>
        <ecNumber evidence="6">2.1.2.2</ecNumber>
    </recommendedName>
    <alternativeName>
        <fullName evidence="6">5'-phosphoribosylglycinamide transformylase</fullName>
    </alternativeName>
    <alternativeName>
        <fullName evidence="6">GAR transformylase</fullName>
        <shortName evidence="6">GART</shortName>
    </alternativeName>
</protein>
<reference evidence="8" key="1">
    <citation type="submission" date="2023-07" db="EMBL/GenBank/DDBJ databases">
        <title>Genomic Encyclopedia of Type Strains, Phase IV (KMG-IV): sequencing the most valuable type-strain genomes for metagenomic binning, comparative biology and taxonomic classification.</title>
        <authorList>
            <person name="Goeker M."/>
        </authorList>
    </citation>
    <scope>NUCLEOTIDE SEQUENCE</scope>
    <source>
        <strain evidence="8">DSM 23947</strain>
    </source>
</reference>
<keyword evidence="3 6" id="KW-0658">Purine biosynthesis</keyword>
<dbReference type="CDD" id="cd08645">
    <property type="entry name" value="FMT_core_GART"/>
    <property type="match status" value="1"/>
</dbReference>
<name>A0AAJ1T1Q4_9BACI</name>
<comment type="function">
    <text evidence="6">Catalyzes the transfer of a formyl group from 10-formyltetrahydrofolate to 5-phospho-ribosyl-glycinamide (GAR), producing 5-phospho-ribosyl-N-formylglycinamide (FGAR) and tetrahydrofolate.</text>
</comment>
<dbReference type="NCBIfam" id="TIGR00639">
    <property type="entry name" value="PurN"/>
    <property type="match status" value="1"/>
</dbReference>
<dbReference type="Proteomes" id="UP001237207">
    <property type="component" value="Unassembled WGS sequence"/>
</dbReference>
<sequence length="200" mass="22196">MKKFAVFASGNGSNFQVLAEAVNNGLIEGTIELVVCDQPNAFVVQRANELHIPVFTFQAKNYPSKADFEKEIINELQQRDVDFIVLAGYMRLVGPTLLEAYSHRIVNIHPSLLPSFPGKDAVGQALKAGVKITGVTIHFVDEGMDTGPIIAQKAVEITPDDTHETLQGKIQQVEHSLYPQVVNQMIQQLDRSKKEEEQNK</sequence>
<dbReference type="InterPro" id="IPR036477">
    <property type="entry name" value="Formyl_transf_N_sf"/>
</dbReference>
<dbReference type="InterPro" id="IPR001555">
    <property type="entry name" value="GART_AS"/>
</dbReference>
<evidence type="ECO:0000313" key="9">
    <source>
        <dbReference type="Proteomes" id="UP001237207"/>
    </source>
</evidence>
<dbReference type="GO" id="GO:0004644">
    <property type="term" value="F:phosphoribosylglycinamide formyltransferase activity"/>
    <property type="evidence" value="ECO:0007669"/>
    <property type="project" value="UniProtKB-UniRule"/>
</dbReference>
<evidence type="ECO:0000259" key="7">
    <source>
        <dbReference type="Pfam" id="PF00551"/>
    </source>
</evidence>
<dbReference type="PANTHER" id="PTHR43369:SF2">
    <property type="entry name" value="PHOSPHORIBOSYLGLYCINAMIDE FORMYLTRANSFERASE"/>
    <property type="match status" value="1"/>
</dbReference>
<evidence type="ECO:0000256" key="2">
    <source>
        <dbReference type="ARBA" id="ARBA00022679"/>
    </source>
</evidence>
<comment type="caution">
    <text evidence="8">The sequence shown here is derived from an EMBL/GenBank/DDBJ whole genome shotgun (WGS) entry which is preliminary data.</text>
</comment>
<evidence type="ECO:0000256" key="3">
    <source>
        <dbReference type="ARBA" id="ARBA00022755"/>
    </source>
</evidence>
<evidence type="ECO:0000256" key="4">
    <source>
        <dbReference type="ARBA" id="ARBA00038440"/>
    </source>
</evidence>
<comment type="catalytic activity">
    <reaction evidence="5 6">
        <text>N(1)-(5-phospho-beta-D-ribosyl)glycinamide + (6R)-10-formyltetrahydrofolate = N(2)-formyl-N(1)-(5-phospho-beta-D-ribosyl)glycinamide + (6S)-5,6,7,8-tetrahydrofolate + H(+)</text>
        <dbReference type="Rhea" id="RHEA:15053"/>
        <dbReference type="ChEBI" id="CHEBI:15378"/>
        <dbReference type="ChEBI" id="CHEBI:57453"/>
        <dbReference type="ChEBI" id="CHEBI:143788"/>
        <dbReference type="ChEBI" id="CHEBI:147286"/>
        <dbReference type="ChEBI" id="CHEBI:195366"/>
        <dbReference type="EC" id="2.1.2.2"/>
    </reaction>
</comment>
<dbReference type="EC" id="2.1.2.2" evidence="6"/>
<feature type="binding site" evidence="6">
    <location>
        <position position="107"/>
    </location>
    <ligand>
        <name>(6R)-10-formyltetrahydrofolate</name>
        <dbReference type="ChEBI" id="CHEBI:195366"/>
    </ligand>
</feature>
<organism evidence="8 9">
    <name type="scientific">Oikeobacillus pervagus</name>
    <dbReference type="NCBI Taxonomy" id="1325931"/>
    <lineage>
        <taxon>Bacteria</taxon>
        <taxon>Bacillati</taxon>
        <taxon>Bacillota</taxon>
        <taxon>Bacilli</taxon>
        <taxon>Bacillales</taxon>
        <taxon>Bacillaceae</taxon>
        <taxon>Oikeobacillus</taxon>
    </lineage>
</organism>
<proteinExistence type="inferred from homology"/>